<evidence type="ECO:0000313" key="4">
    <source>
        <dbReference type="Proteomes" id="UP000578531"/>
    </source>
</evidence>
<feature type="signal peptide" evidence="2">
    <location>
        <begin position="1"/>
        <end position="25"/>
    </location>
</feature>
<evidence type="ECO:0000313" key="3">
    <source>
        <dbReference type="EMBL" id="KAF6224657.1"/>
    </source>
</evidence>
<sequence length="374" mass="40766">MSRHIRATVLILLSALLCKALTTLAVVSCYSILDSGLQYNLQRVVSFDGILELVPWLLSSVALSFLILDWAFTGSITSKPNQRSASAKRDTVKAKNDSAIPEVIATRSVTPGYAHTIASDFRQDSSSTNTETVDAETAIVKQERIAAHLNGNERESRSPRIPISRFEATARWLDNVQRPVGSLALSSPLPRAFVAPQVYGPTEPTLSVNFLDLPNLLEEIGEAFQEISKASREASNSPTSRITSSTSALHPPILSVIYGASAMDSTASSISPISLDKVVPETPRSGRFHWDRFSPMKEPLDNGGKNITPRRQRSDPVSSGDTLCPRKIKSSLPHSQFAETTLVEHEGAWGDPGRTNVRRDKEEGLSTVDSVEDM</sequence>
<dbReference type="RefSeq" id="XP_037158355.1">
    <property type="nucleotide sequence ID" value="XM_037314759.1"/>
</dbReference>
<feature type="compositionally biased region" description="Basic and acidic residues" evidence="1">
    <location>
        <begin position="288"/>
        <end position="300"/>
    </location>
</feature>
<feature type="chain" id="PRO_5034334334" evidence="2">
    <location>
        <begin position="26"/>
        <end position="374"/>
    </location>
</feature>
<gene>
    <name evidence="3" type="ORF">HO173_012930</name>
</gene>
<organism evidence="3 4">
    <name type="scientific">Letharia columbiana</name>
    <dbReference type="NCBI Taxonomy" id="112416"/>
    <lineage>
        <taxon>Eukaryota</taxon>
        <taxon>Fungi</taxon>
        <taxon>Dikarya</taxon>
        <taxon>Ascomycota</taxon>
        <taxon>Pezizomycotina</taxon>
        <taxon>Lecanoromycetes</taxon>
        <taxon>OSLEUM clade</taxon>
        <taxon>Lecanoromycetidae</taxon>
        <taxon>Lecanorales</taxon>
        <taxon>Lecanorineae</taxon>
        <taxon>Parmeliaceae</taxon>
        <taxon>Letharia</taxon>
    </lineage>
</organism>
<keyword evidence="4" id="KW-1185">Reference proteome</keyword>
<dbReference type="GeneID" id="59294562"/>
<dbReference type="Proteomes" id="UP000578531">
    <property type="component" value="Unassembled WGS sequence"/>
</dbReference>
<keyword evidence="2" id="KW-0732">Signal</keyword>
<comment type="caution">
    <text evidence="3">The sequence shown here is derived from an EMBL/GenBank/DDBJ whole genome shotgun (WGS) entry which is preliminary data.</text>
</comment>
<evidence type="ECO:0000256" key="1">
    <source>
        <dbReference type="SAM" id="MobiDB-lite"/>
    </source>
</evidence>
<evidence type="ECO:0000256" key="2">
    <source>
        <dbReference type="SAM" id="SignalP"/>
    </source>
</evidence>
<dbReference type="EMBL" id="JACCJC010000114">
    <property type="protein sequence ID" value="KAF6224657.1"/>
    <property type="molecule type" value="Genomic_DNA"/>
</dbReference>
<dbReference type="AlphaFoldDB" id="A0A8H6CJH2"/>
<feature type="region of interest" description="Disordered" evidence="1">
    <location>
        <begin position="286"/>
        <end position="374"/>
    </location>
</feature>
<accession>A0A8H6CJH2</accession>
<name>A0A8H6CJH2_9LECA</name>
<proteinExistence type="predicted"/>
<reference evidence="3 4" key="1">
    <citation type="journal article" date="2020" name="Genomics">
        <title>Complete, high-quality genomes from long-read metagenomic sequencing of two wolf lichen thalli reveals enigmatic genome architecture.</title>
        <authorList>
            <person name="McKenzie S.K."/>
            <person name="Walston R.F."/>
            <person name="Allen J.L."/>
        </authorList>
    </citation>
    <scope>NUCLEOTIDE SEQUENCE [LARGE SCALE GENOMIC DNA]</scope>
    <source>
        <strain evidence="3">WasteWater2</strain>
    </source>
</reference>
<protein>
    <submittedName>
        <fullName evidence="3">Uncharacterized protein</fullName>
    </submittedName>
</protein>